<dbReference type="AlphaFoldDB" id="A0A8T1ZT99"/>
<evidence type="ECO:0000313" key="3">
    <source>
        <dbReference type="Proteomes" id="UP000694251"/>
    </source>
</evidence>
<organism evidence="2 3">
    <name type="scientific">Arabidopsis suecica</name>
    <name type="common">Swedish thale-cress</name>
    <name type="synonym">Cardaminopsis suecica</name>
    <dbReference type="NCBI Taxonomy" id="45249"/>
    <lineage>
        <taxon>Eukaryota</taxon>
        <taxon>Viridiplantae</taxon>
        <taxon>Streptophyta</taxon>
        <taxon>Embryophyta</taxon>
        <taxon>Tracheophyta</taxon>
        <taxon>Spermatophyta</taxon>
        <taxon>Magnoliopsida</taxon>
        <taxon>eudicotyledons</taxon>
        <taxon>Gunneridae</taxon>
        <taxon>Pentapetalae</taxon>
        <taxon>rosids</taxon>
        <taxon>malvids</taxon>
        <taxon>Brassicales</taxon>
        <taxon>Brassicaceae</taxon>
        <taxon>Camelineae</taxon>
        <taxon>Arabidopsis</taxon>
    </lineage>
</organism>
<evidence type="ECO:0000256" key="1">
    <source>
        <dbReference type="SAM" id="MobiDB-lite"/>
    </source>
</evidence>
<protein>
    <submittedName>
        <fullName evidence="2">Uncharacterized protein</fullName>
    </submittedName>
</protein>
<keyword evidence="3" id="KW-1185">Reference proteome</keyword>
<gene>
    <name evidence="2" type="ORF">ISN44_As10g008220</name>
</gene>
<feature type="compositionally biased region" description="Polar residues" evidence="1">
    <location>
        <begin position="39"/>
        <end position="74"/>
    </location>
</feature>
<reference evidence="2 3" key="1">
    <citation type="submission" date="2020-12" db="EMBL/GenBank/DDBJ databases">
        <title>Concerted genomic and epigenomic changes stabilize Arabidopsis allopolyploids.</title>
        <authorList>
            <person name="Chen Z."/>
        </authorList>
    </citation>
    <scope>NUCLEOTIDE SEQUENCE [LARGE SCALE GENOMIC DNA]</scope>
    <source>
        <strain evidence="2">As9502</strain>
        <tissue evidence="2">Leaf</tissue>
    </source>
</reference>
<dbReference type="EMBL" id="JAEFBJ010000010">
    <property type="protein sequence ID" value="KAG7564062.1"/>
    <property type="molecule type" value="Genomic_DNA"/>
</dbReference>
<dbReference type="Proteomes" id="UP000694251">
    <property type="component" value="Chromosome 10"/>
</dbReference>
<comment type="caution">
    <text evidence="2">The sequence shown here is derived from an EMBL/GenBank/DDBJ whole genome shotgun (WGS) entry which is preliminary data.</text>
</comment>
<name>A0A8T1ZT99_ARASU</name>
<proteinExistence type="predicted"/>
<evidence type="ECO:0000313" key="2">
    <source>
        <dbReference type="EMBL" id="KAG7564062.1"/>
    </source>
</evidence>
<accession>A0A8T1ZT99</accession>
<feature type="region of interest" description="Disordered" evidence="1">
    <location>
        <begin position="26"/>
        <end position="74"/>
    </location>
</feature>
<sequence length="74" mass="7835">MGVASPQAHLQRLWLVTCFRTLNSGVRSSIGPARYSTGPARSSTGPSRSSTDLTRSSIGPPRSSTVHLALPSNR</sequence>